<dbReference type="PANTHER" id="PTHR42685">
    <property type="entry name" value="GERANYLGERANYL DIPHOSPHATE REDUCTASE"/>
    <property type="match status" value="1"/>
</dbReference>
<keyword evidence="3" id="KW-1185">Reference proteome</keyword>
<dbReference type="Proteomes" id="UP001059209">
    <property type="component" value="Chromosome"/>
</dbReference>
<dbReference type="InterPro" id="IPR036188">
    <property type="entry name" value="FAD/NAD-bd_sf"/>
</dbReference>
<evidence type="ECO:0000313" key="3">
    <source>
        <dbReference type="Proteomes" id="UP001059209"/>
    </source>
</evidence>
<feature type="domain" description="FAD/NAD(P)-binding" evidence="1">
    <location>
        <begin position="5"/>
        <end position="141"/>
    </location>
</feature>
<sequence length="374" mass="41814">MNEHQIIIVGGGLAGLTAAIALSRYEYDIAVFESTPYPHHKVCGEYLSNEILTYLNFLEIDLLAVGGKTISRFEISSSKGIKAECPLPMGGVGISRYALDYQLYQTAQRKNVTFYFEKVLNIGFDGHMFTVASRERKVTAPIAIGAYGKRSGLDKTLDRAFIQNKNNWLAIKSHYKNSNFPDDLVALHNFKGGYGGLSKTETGHVNFCYLVNYPIFKTCDGIEDFNEKVVSKNSYLKQFLKAAKPVFETPLSIGQISFEEKEPVVNHVLMCGDTAGLIHPLCGNGMAMAIHAGKLVSESVHGFFDKSSMGRQNMEEAYRSAWNRHFKNRLRYGRYFQEILLNETLLHWGISTLGQSKSLLTNLIAKTHGKMVLP</sequence>
<accession>A0ABY5YC11</accession>
<dbReference type="SUPFAM" id="SSF51905">
    <property type="entry name" value="FAD/NAD(P)-binding domain"/>
    <property type="match status" value="1"/>
</dbReference>
<protein>
    <submittedName>
        <fullName evidence="2">NAD(P)/FAD-dependent oxidoreductase</fullName>
    </submittedName>
</protein>
<gene>
    <name evidence="2" type="ORF">NYZ99_09900</name>
</gene>
<reference evidence="2" key="1">
    <citation type="submission" date="2022-09" db="EMBL/GenBank/DDBJ databases">
        <title>Maribacter litopenaei sp. nov., isolated from the intestinal tract of the Pacific White Shrimp, Litopenaeus vannamei.</title>
        <authorList>
            <person name="Kim S.Y."/>
            <person name="Hwang C.Y."/>
        </authorList>
    </citation>
    <scope>NUCLEOTIDE SEQUENCE</scope>
    <source>
        <strain evidence="2">HL-LV01</strain>
    </source>
</reference>
<dbReference type="InterPro" id="IPR023753">
    <property type="entry name" value="FAD/NAD-binding_dom"/>
</dbReference>
<dbReference type="EMBL" id="CP104205">
    <property type="protein sequence ID" value="UWX56464.1"/>
    <property type="molecule type" value="Genomic_DNA"/>
</dbReference>
<dbReference type="InterPro" id="IPR050407">
    <property type="entry name" value="Geranylgeranyl_reductase"/>
</dbReference>
<dbReference type="Gene3D" id="3.50.50.60">
    <property type="entry name" value="FAD/NAD(P)-binding domain"/>
    <property type="match status" value="1"/>
</dbReference>
<dbReference type="Pfam" id="PF07992">
    <property type="entry name" value="Pyr_redox_2"/>
    <property type="match status" value="1"/>
</dbReference>
<evidence type="ECO:0000259" key="1">
    <source>
        <dbReference type="Pfam" id="PF07992"/>
    </source>
</evidence>
<proteinExistence type="predicted"/>
<name>A0ABY5YC11_9FLAO</name>
<dbReference type="RefSeq" id="WP_260575100.1">
    <property type="nucleotide sequence ID" value="NZ_CP104205.1"/>
</dbReference>
<organism evidence="2 3">
    <name type="scientific">Maribacter litopenaei</name>
    <dbReference type="NCBI Taxonomy" id="2976127"/>
    <lineage>
        <taxon>Bacteria</taxon>
        <taxon>Pseudomonadati</taxon>
        <taxon>Bacteroidota</taxon>
        <taxon>Flavobacteriia</taxon>
        <taxon>Flavobacteriales</taxon>
        <taxon>Flavobacteriaceae</taxon>
        <taxon>Maribacter</taxon>
    </lineage>
</organism>
<dbReference type="PRINTS" id="PR00420">
    <property type="entry name" value="RNGMNOXGNASE"/>
</dbReference>
<evidence type="ECO:0000313" key="2">
    <source>
        <dbReference type="EMBL" id="UWX56464.1"/>
    </source>
</evidence>
<dbReference type="PANTHER" id="PTHR42685:SF22">
    <property type="entry name" value="CONDITIONED MEDIUM FACTOR RECEPTOR 1"/>
    <property type="match status" value="1"/>
</dbReference>